<proteinExistence type="predicted"/>
<evidence type="ECO:0000259" key="1">
    <source>
        <dbReference type="Pfam" id="PF00078"/>
    </source>
</evidence>
<evidence type="ECO:0000313" key="3">
    <source>
        <dbReference type="Proteomes" id="UP000288805"/>
    </source>
</evidence>
<reference evidence="2 3" key="1">
    <citation type="journal article" date="2018" name="PLoS Genet.">
        <title>Population sequencing reveals clonal diversity and ancestral inbreeding in the grapevine cultivar Chardonnay.</title>
        <authorList>
            <person name="Roach M.J."/>
            <person name="Johnson D.L."/>
            <person name="Bohlmann J."/>
            <person name="van Vuuren H.J."/>
            <person name="Jones S.J."/>
            <person name="Pretorius I.S."/>
            <person name="Schmidt S.A."/>
            <person name="Borneman A.R."/>
        </authorList>
    </citation>
    <scope>NUCLEOTIDE SEQUENCE [LARGE SCALE GENOMIC DNA]</scope>
    <source>
        <strain evidence="3">cv. Chardonnay</strain>
        <tissue evidence="2">Leaf</tissue>
    </source>
</reference>
<dbReference type="PANTHER" id="PTHR46890">
    <property type="entry name" value="NON-LTR RETROLELEMENT REVERSE TRANSCRIPTASE-LIKE PROTEIN-RELATED"/>
    <property type="match status" value="1"/>
</dbReference>
<dbReference type="InterPro" id="IPR052343">
    <property type="entry name" value="Retrotransposon-Effector_Assoc"/>
</dbReference>
<evidence type="ECO:0000313" key="2">
    <source>
        <dbReference type="EMBL" id="RVW33017.1"/>
    </source>
</evidence>
<dbReference type="AlphaFoldDB" id="A0A438DC35"/>
<organism evidence="2 3">
    <name type="scientific">Vitis vinifera</name>
    <name type="common">Grape</name>
    <dbReference type="NCBI Taxonomy" id="29760"/>
    <lineage>
        <taxon>Eukaryota</taxon>
        <taxon>Viridiplantae</taxon>
        <taxon>Streptophyta</taxon>
        <taxon>Embryophyta</taxon>
        <taxon>Tracheophyta</taxon>
        <taxon>Spermatophyta</taxon>
        <taxon>Magnoliopsida</taxon>
        <taxon>eudicotyledons</taxon>
        <taxon>Gunneridae</taxon>
        <taxon>Pentapetalae</taxon>
        <taxon>rosids</taxon>
        <taxon>Vitales</taxon>
        <taxon>Vitaceae</taxon>
        <taxon>Viteae</taxon>
        <taxon>Vitis</taxon>
    </lineage>
</organism>
<dbReference type="EMBL" id="QGNW01001697">
    <property type="protein sequence ID" value="RVW33017.1"/>
    <property type="molecule type" value="Genomic_DNA"/>
</dbReference>
<dbReference type="Pfam" id="PF00078">
    <property type="entry name" value="RVT_1"/>
    <property type="match status" value="1"/>
</dbReference>
<gene>
    <name evidence="2" type="ORF">CK203_107558</name>
</gene>
<name>A0A438DC35_VITVI</name>
<dbReference type="PANTHER" id="PTHR46890:SF50">
    <property type="entry name" value="RNA-DIRECTED DNA POLYMERASE, EUKARYOTA, REVERSE TRANSCRIPTASE ZINC-BINDING DOMAIN PROTEIN-RELATED"/>
    <property type="match status" value="1"/>
</dbReference>
<comment type="caution">
    <text evidence="2">The sequence shown here is derived from an EMBL/GenBank/DDBJ whole genome shotgun (WGS) entry which is preliminary data.</text>
</comment>
<protein>
    <recommendedName>
        <fullName evidence="1">Reverse transcriptase domain-containing protein</fullName>
    </recommendedName>
</protein>
<sequence>MGFIPEFHEHGRFVRSLNSTFLVLVLKKGGAKDLRDFRSISLVGGLYKLLTKVLANRLKKVVGKVVSSSQNAFVERRQILEALLLANEVLQKMGFGKKRVGWVKWCISIETYSVLVNGTSTGFFNNLKGLRQGDLLLPYIFVIGMEALSYLIKKAVSGGYLTGYRVKGRGGRGVQLTHLLYVDDTLVFYETSEEQLAHLS</sequence>
<accession>A0A438DC35</accession>
<dbReference type="Proteomes" id="UP000288805">
    <property type="component" value="Unassembled WGS sequence"/>
</dbReference>
<dbReference type="InterPro" id="IPR000477">
    <property type="entry name" value="RT_dom"/>
</dbReference>
<feature type="domain" description="Reverse transcriptase" evidence="1">
    <location>
        <begin position="27"/>
        <end position="198"/>
    </location>
</feature>